<protein>
    <submittedName>
        <fullName evidence="3">Aminopeptidase P family protein</fullName>
    </submittedName>
</protein>
<dbReference type="Pfam" id="PF01321">
    <property type="entry name" value="Creatinase_N"/>
    <property type="match status" value="1"/>
</dbReference>
<dbReference type="Gene3D" id="3.40.350.10">
    <property type="entry name" value="Creatinase/prolidase N-terminal domain"/>
    <property type="match status" value="1"/>
</dbReference>
<dbReference type="SUPFAM" id="SSF53092">
    <property type="entry name" value="Creatinase/prolidase N-terminal domain"/>
    <property type="match status" value="1"/>
</dbReference>
<gene>
    <name evidence="3" type="ORF">HK439_16220</name>
</gene>
<dbReference type="GO" id="GO:0004177">
    <property type="term" value="F:aminopeptidase activity"/>
    <property type="evidence" value="ECO:0007669"/>
    <property type="project" value="UniProtKB-KW"/>
</dbReference>
<organism evidence="3 4">
    <name type="scientific">Roseibium aggregatum</name>
    <dbReference type="NCBI Taxonomy" id="187304"/>
    <lineage>
        <taxon>Bacteria</taxon>
        <taxon>Pseudomonadati</taxon>
        <taxon>Pseudomonadota</taxon>
        <taxon>Alphaproteobacteria</taxon>
        <taxon>Hyphomicrobiales</taxon>
        <taxon>Stappiaceae</taxon>
        <taxon>Roseibium</taxon>
    </lineage>
</organism>
<dbReference type="PANTHER" id="PTHR46112:SF2">
    <property type="entry name" value="XAA-PRO AMINOPEPTIDASE P-RELATED"/>
    <property type="match status" value="1"/>
</dbReference>
<keyword evidence="3" id="KW-0378">Hydrolase</keyword>
<dbReference type="InterPro" id="IPR050659">
    <property type="entry name" value="Peptidase_M24B"/>
</dbReference>
<accession>A0A926NYQ8</accession>
<dbReference type="Pfam" id="PF00557">
    <property type="entry name" value="Peptidase_M24"/>
    <property type="match status" value="1"/>
</dbReference>
<dbReference type="SUPFAM" id="SSF55920">
    <property type="entry name" value="Creatinase/aminopeptidase"/>
    <property type="match status" value="1"/>
</dbReference>
<evidence type="ECO:0000259" key="2">
    <source>
        <dbReference type="Pfam" id="PF01321"/>
    </source>
</evidence>
<dbReference type="Gene3D" id="3.90.230.10">
    <property type="entry name" value="Creatinase/methionine aminopeptidase superfamily"/>
    <property type="match status" value="1"/>
</dbReference>
<name>A0A926NYQ8_9HYPH</name>
<evidence type="ECO:0000313" key="3">
    <source>
        <dbReference type="EMBL" id="MBD1547814.1"/>
    </source>
</evidence>
<keyword evidence="3" id="KW-0031">Aminopeptidase</keyword>
<reference evidence="3" key="1">
    <citation type="submission" date="2020-05" db="EMBL/GenBank/DDBJ databases">
        <title>Identification of trans-AT polyketide cluster in two marine bacteria, producers of a novel glutaramide-containing polyketide sesbanimide D and analogs.</title>
        <authorList>
            <person name="Kacar D."/>
            <person name="Rodriguez P."/>
            <person name="Canedo L."/>
            <person name="Gonzalez E."/>
            <person name="Galan B."/>
            <person name="De La Calle F."/>
            <person name="Garcia J.L."/>
        </authorList>
    </citation>
    <scope>NUCLEOTIDE SEQUENCE</scope>
    <source>
        <strain evidence="3">PHM038</strain>
    </source>
</reference>
<keyword evidence="3" id="KW-0645">Protease</keyword>
<proteinExistence type="predicted"/>
<dbReference type="AlphaFoldDB" id="A0A926NYQ8"/>
<dbReference type="EMBL" id="JABFCZ010000017">
    <property type="protein sequence ID" value="MBD1547814.1"/>
    <property type="molecule type" value="Genomic_DNA"/>
</dbReference>
<dbReference type="CDD" id="cd01066">
    <property type="entry name" value="APP_MetAP"/>
    <property type="match status" value="1"/>
</dbReference>
<dbReference type="Proteomes" id="UP000598467">
    <property type="component" value="Unassembled WGS sequence"/>
</dbReference>
<feature type="domain" description="Creatinase N-terminal" evidence="2">
    <location>
        <begin position="11"/>
        <end position="176"/>
    </location>
</feature>
<sequence>MFSSSALLNEERLHLLMAEAEFDAIVATAPENVTYTSGFWALPQWIRRGPQAYVIWPASGKDEVEIITSTATLDLVADQRIWVNRVRRYGTFNVDGAALDAMDSVSRRLIDLQKAPVHDDALTALTAGLMDTGLGRARIGIDEIGLMPGQFEALQERLPNAELLPAAGLFRAVRAVKTDEEIARLARIAEITERSIEAALAVALEGASELELARAFHAQTVQDDAFPVLGCIGFGERSALMNVQPSGRKLTRGDVIRFDVGGRYRHYRADIARIATFGEPNREVRQYHRALLAGVESAYELIKPGVRVADVFQATVETVRREGISHYRRNHVGHGIGIDGYDAPNLTATSDEVFEAGMVLCVETPYYELGRWGLQVEDMVVVRPDGVETLMTSDGDLFMVTP</sequence>
<dbReference type="PANTHER" id="PTHR46112">
    <property type="entry name" value="AMINOPEPTIDASE"/>
    <property type="match status" value="1"/>
</dbReference>
<evidence type="ECO:0000259" key="1">
    <source>
        <dbReference type="Pfam" id="PF00557"/>
    </source>
</evidence>
<feature type="domain" description="Peptidase M24" evidence="1">
    <location>
        <begin position="185"/>
        <end position="383"/>
    </location>
</feature>
<dbReference type="InterPro" id="IPR000994">
    <property type="entry name" value="Pept_M24"/>
</dbReference>
<evidence type="ECO:0000313" key="4">
    <source>
        <dbReference type="Proteomes" id="UP000598467"/>
    </source>
</evidence>
<dbReference type="InterPro" id="IPR036005">
    <property type="entry name" value="Creatinase/aminopeptidase-like"/>
</dbReference>
<dbReference type="InterPro" id="IPR000587">
    <property type="entry name" value="Creatinase_N"/>
</dbReference>
<dbReference type="InterPro" id="IPR029149">
    <property type="entry name" value="Creatin/AminoP/Spt16_N"/>
</dbReference>
<comment type="caution">
    <text evidence="3">The sequence shown here is derived from an EMBL/GenBank/DDBJ whole genome shotgun (WGS) entry which is preliminary data.</text>
</comment>